<name>D2V0R9_NAEGR</name>
<dbReference type="SMART" id="SM00268">
    <property type="entry name" value="ACTIN"/>
    <property type="match status" value="1"/>
</dbReference>
<comment type="similarity">
    <text evidence="1">Belongs to the actin family.</text>
</comment>
<proteinExistence type="inferred from homology"/>
<dbReference type="EMBL" id="GG738847">
    <property type="protein sequence ID" value="EFC49563.1"/>
    <property type="molecule type" value="Genomic_DNA"/>
</dbReference>
<dbReference type="Gene3D" id="3.30.420.40">
    <property type="match status" value="2"/>
</dbReference>
<dbReference type="Pfam" id="PF00022">
    <property type="entry name" value="Actin"/>
    <property type="match status" value="2"/>
</dbReference>
<dbReference type="STRING" id="5762.D2V0R9"/>
<gene>
    <name evidence="2" type="ORF">NAEGRDRAFT_30098</name>
</gene>
<dbReference type="InParanoid" id="D2V0R9"/>
<dbReference type="eggNOG" id="KOG0676">
    <property type="taxonomic scope" value="Eukaryota"/>
</dbReference>
<dbReference type="VEuPathDB" id="AmoebaDB:NAEGRDRAFT_30098"/>
<evidence type="ECO:0000256" key="1">
    <source>
        <dbReference type="RuleBase" id="RU000487"/>
    </source>
</evidence>
<reference evidence="2 3" key="1">
    <citation type="journal article" date="2010" name="Cell">
        <title>The genome of Naegleria gruberi illuminates early eukaryotic versatility.</title>
        <authorList>
            <person name="Fritz-Laylin L.K."/>
            <person name="Prochnik S.E."/>
            <person name="Ginger M.L."/>
            <person name="Dacks J.B."/>
            <person name="Carpenter M.L."/>
            <person name="Field M.C."/>
            <person name="Kuo A."/>
            <person name="Paredez A."/>
            <person name="Chapman J."/>
            <person name="Pham J."/>
            <person name="Shu S."/>
            <person name="Neupane R."/>
            <person name="Cipriano M."/>
            <person name="Mancuso J."/>
            <person name="Tu H."/>
            <person name="Salamov A."/>
            <person name="Lindquist E."/>
            <person name="Shapiro H."/>
            <person name="Lucas S."/>
            <person name="Grigoriev I.V."/>
            <person name="Cande W.Z."/>
            <person name="Fulton C."/>
            <person name="Rokhsar D.S."/>
            <person name="Dawson S.C."/>
        </authorList>
    </citation>
    <scope>NUCLEOTIDE SEQUENCE [LARGE SCALE GENOMIC DNA]</scope>
    <source>
        <strain evidence="2 3">NEG-M</strain>
    </source>
</reference>
<dbReference type="RefSeq" id="XP_002682307.1">
    <property type="nucleotide sequence ID" value="XM_002682261.1"/>
</dbReference>
<dbReference type="AlphaFoldDB" id="D2V0R9"/>
<evidence type="ECO:0000313" key="3">
    <source>
        <dbReference type="Proteomes" id="UP000006671"/>
    </source>
</evidence>
<evidence type="ECO:0008006" key="4">
    <source>
        <dbReference type="Google" id="ProtNLM"/>
    </source>
</evidence>
<evidence type="ECO:0000313" key="2">
    <source>
        <dbReference type="EMBL" id="EFC49563.1"/>
    </source>
</evidence>
<dbReference type="OrthoDB" id="337660at2759"/>
<dbReference type="GeneID" id="8852288"/>
<sequence length="365" mass="41541">PSMIGRPKNSPNAVFQPQHEFKCHIGEELHQFPFRYDEFKPIISCGIVQDWDEMIILLEYCLKKVPKFDMQEGKYTRRVVLNEPLLNPIKNKQKWFEILFEYFEFHSLVPQVQPLAALYASGRTTGLVLDVGEDCTQILPVYDGYALSNVMNKMRSWGGRVGGGDLTKFVANLKYESGWEFSNSGREISKKIKERLAYVAPNYWKEVELNAESSQLSRTFELPDKTTITIDDLRFKCGEVLFRPSEFLGVDYVDGGIDDLLINTLLKSPIDCRNDFSNNIVLCGGTALMPGFKERLELEVQSRILPPHLPTPKVNVIQQVESSYLSWIGGAIIGSLGLTTHYIFSREGYMESGVDINRPYSLNLS</sequence>
<dbReference type="PANTHER" id="PTHR11937">
    <property type="entry name" value="ACTIN"/>
    <property type="match status" value="1"/>
</dbReference>
<dbReference type="Gene3D" id="3.90.640.10">
    <property type="entry name" value="Actin, Chain A, domain 4"/>
    <property type="match status" value="1"/>
</dbReference>
<dbReference type="SUPFAM" id="SSF53067">
    <property type="entry name" value="Actin-like ATPase domain"/>
    <property type="match status" value="2"/>
</dbReference>
<feature type="non-terminal residue" evidence="2">
    <location>
        <position position="1"/>
    </location>
</feature>
<keyword evidence="3" id="KW-1185">Reference proteome</keyword>
<dbReference type="PRINTS" id="PR00190">
    <property type="entry name" value="ACTIN"/>
</dbReference>
<dbReference type="InterPro" id="IPR004000">
    <property type="entry name" value="Actin"/>
</dbReference>
<dbReference type="Proteomes" id="UP000006671">
    <property type="component" value="Unassembled WGS sequence"/>
</dbReference>
<protein>
    <recommendedName>
        <fullName evidence="4">Actin</fullName>
    </recommendedName>
</protein>
<dbReference type="KEGG" id="ngr:NAEGRDRAFT_30098"/>
<organism evidence="3">
    <name type="scientific">Naegleria gruberi</name>
    <name type="common">Amoeba</name>
    <dbReference type="NCBI Taxonomy" id="5762"/>
    <lineage>
        <taxon>Eukaryota</taxon>
        <taxon>Discoba</taxon>
        <taxon>Heterolobosea</taxon>
        <taxon>Tetramitia</taxon>
        <taxon>Eutetramitia</taxon>
        <taxon>Vahlkampfiidae</taxon>
        <taxon>Naegleria</taxon>
    </lineage>
</organism>
<dbReference type="InterPro" id="IPR043129">
    <property type="entry name" value="ATPase_NBD"/>
</dbReference>
<accession>D2V0R9</accession>